<gene>
    <name evidence="2" type="ORF">NDU88_001789</name>
</gene>
<feature type="region of interest" description="Disordered" evidence="1">
    <location>
        <begin position="140"/>
        <end position="194"/>
    </location>
</feature>
<dbReference type="AlphaFoldDB" id="A0AAV7M0J2"/>
<evidence type="ECO:0000313" key="3">
    <source>
        <dbReference type="Proteomes" id="UP001066276"/>
    </source>
</evidence>
<protein>
    <submittedName>
        <fullName evidence="2">Uncharacterized protein</fullName>
    </submittedName>
</protein>
<evidence type="ECO:0000256" key="1">
    <source>
        <dbReference type="SAM" id="MobiDB-lite"/>
    </source>
</evidence>
<evidence type="ECO:0000313" key="2">
    <source>
        <dbReference type="EMBL" id="KAJ1096654.1"/>
    </source>
</evidence>
<accession>A0AAV7M0J2</accession>
<keyword evidence="3" id="KW-1185">Reference proteome</keyword>
<sequence>MLSIPGLLLGDCSGRGHPPGTSVVHSSTSFLFTRAVGFFCFRKPEARDLWLKCVDFSSNCLKSIQVRPLGVYVSTLINNVTPRSLETNLAYPTVIPSSGKSCFTLKLRYLFGHALYLPKLGRHSPLVLTFPWGLRSCPLQSPQSQEGRPLCPGKRKISQPMPSFVLPSSSTPAPPKLFRVFNSPASVDDGGRGS</sequence>
<organism evidence="2 3">
    <name type="scientific">Pleurodeles waltl</name>
    <name type="common">Iberian ribbed newt</name>
    <dbReference type="NCBI Taxonomy" id="8319"/>
    <lineage>
        <taxon>Eukaryota</taxon>
        <taxon>Metazoa</taxon>
        <taxon>Chordata</taxon>
        <taxon>Craniata</taxon>
        <taxon>Vertebrata</taxon>
        <taxon>Euteleostomi</taxon>
        <taxon>Amphibia</taxon>
        <taxon>Batrachia</taxon>
        <taxon>Caudata</taxon>
        <taxon>Salamandroidea</taxon>
        <taxon>Salamandridae</taxon>
        <taxon>Pleurodelinae</taxon>
        <taxon>Pleurodeles</taxon>
    </lineage>
</organism>
<dbReference type="Proteomes" id="UP001066276">
    <property type="component" value="Chromosome 10"/>
</dbReference>
<reference evidence="2" key="1">
    <citation type="journal article" date="2022" name="bioRxiv">
        <title>Sequencing and chromosome-scale assembly of the giantPleurodeles waltlgenome.</title>
        <authorList>
            <person name="Brown T."/>
            <person name="Elewa A."/>
            <person name="Iarovenko S."/>
            <person name="Subramanian E."/>
            <person name="Araus A.J."/>
            <person name="Petzold A."/>
            <person name="Susuki M."/>
            <person name="Suzuki K.-i.T."/>
            <person name="Hayashi T."/>
            <person name="Toyoda A."/>
            <person name="Oliveira C."/>
            <person name="Osipova E."/>
            <person name="Leigh N.D."/>
            <person name="Simon A."/>
            <person name="Yun M.H."/>
        </authorList>
    </citation>
    <scope>NUCLEOTIDE SEQUENCE</scope>
    <source>
        <strain evidence="2">20211129_DDA</strain>
        <tissue evidence="2">Liver</tissue>
    </source>
</reference>
<dbReference type="EMBL" id="JANPWB010000014">
    <property type="protein sequence ID" value="KAJ1096654.1"/>
    <property type="molecule type" value="Genomic_DNA"/>
</dbReference>
<name>A0AAV7M0J2_PLEWA</name>
<proteinExistence type="predicted"/>
<comment type="caution">
    <text evidence="2">The sequence shown here is derived from an EMBL/GenBank/DDBJ whole genome shotgun (WGS) entry which is preliminary data.</text>
</comment>